<gene>
    <name evidence="5" type="primary">mcp40H-18_2</name>
    <name evidence="5" type="ORF">GMLC_39620</name>
</gene>
<dbReference type="InterPro" id="IPR004089">
    <property type="entry name" value="MCPsignal_dom"/>
</dbReference>
<name>A0A6V8NFM3_9BACT</name>
<dbReference type="Proteomes" id="UP000587586">
    <property type="component" value="Unassembled WGS sequence"/>
</dbReference>
<protein>
    <submittedName>
        <fullName evidence="5">Methyl-accepting chemotaxis protein</fullName>
    </submittedName>
</protein>
<dbReference type="Gene3D" id="1.10.287.950">
    <property type="entry name" value="Methyl-accepting chemotaxis protein"/>
    <property type="match status" value="1"/>
</dbReference>
<dbReference type="GO" id="GO:0007165">
    <property type="term" value="P:signal transduction"/>
    <property type="evidence" value="ECO:0007669"/>
    <property type="project" value="UniProtKB-KW"/>
</dbReference>
<keyword evidence="3" id="KW-0472">Membrane</keyword>
<organism evidence="5 6">
    <name type="scientific">Geomonas limicola</name>
    <dbReference type="NCBI Taxonomy" id="2740186"/>
    <lineage>
        <taxon>Bacteria</taxon>
        <taxon>Pseudomonadati</taxon>
        <taxon>Thermodesulfobacteriota</taxon>
        <taxon>Desulfuromonadia</taxon>
        <taxon>Geobacterales</taxon>
        <taxon>Geobacteraceae</taxon>
        <taxon>Geomonas</taxon>
    </lineage>
</organism>
<evidence type="ECO:0000313" key="5">
    <source>
        <dbReference type="EMBL" id="GFO70383.1"/>
    </source>
</evidence>
<keyword evidence="6" id="KW-1185">Reference proteome</keyword>
<proteinExistence type="predicted"/>
<dbReference type="EMBL" id="BLXZ01000009">
    <property type="protein sequence ID" value="GFO70383.1"/>
    <property type="molecule type" value="Genomic_DNA"/>
</dbReference>
<evidence type="ECO:0000313" key="6">
    <source>
        <dbReference type="Proteomes" id="UP000587586"/>
    </source>
</evidence>
<keyword evidence="3" id="KW-1133">Transmembrane helix</keyword>
<keyword evidence="1 2" id="KW-0807">Transducer</keyword>
<dbReference type="GO" id="GO:0016020">
    <property type="term" value="C:membrane"/>
    <property type="evidence" value="ECO:0007669"/>
    <property type="project" value="InterPro"/>
</dbReference>
<accession>A0A6V8NFM3</accession>
<dbReference type="Pfam" id="PF00015">
    <property type="entry name" value="MCPsignal"/>
    <property type="match status" value="1"/>
</dbReference>
<dbReference type="PANTHER" id="PTHR32089">
    <property type="entry name" value="METHYL-ACCEPTING CHEMOTAXIS PROTEIN MCPB"/>
    <property type="match status" value="1"/>
</dbReference>
<evidence type="ECO:0000259" key="4">
    <source>
        <dbReference type="PROSITE" id="PS50111"/>
    </source>
</evidence>
<feature type="domain" description="Methyl-accepting transducer" evidence="4">
    <location>
        <begin position="121"/>
        <end position="378"/>
    </location>
</feature>
<dbReference type="RefSeq" id="WP_183362990.1">
    <property type="nucleotide sequence ID" value="NZ_BLXZ01000009.1"/>
</dbReference>
<dbReference type="AlphaFoldDB" id="A0A6V8NFM3"/>
<dbReference type="PANTHER" id="PTHR32089:SF114">
    <property type="entry name" value="METHYL-ACCEPTING CHEMOTAXIS PROTEIN MCPB"/>
    <property type="match status" value="1"/>
</dbReference>
<dbReference type="SUPFAM" id="SSF58104">
    <property type="entry name" value="Methyl-accepting chemotaxis protein (MCP) signaling domain"/>
    <property type="match status" value="1"/>
</dbReference>
<evidence type="ECO:0000256" key="3">
    <source>
        <dbReference type="SAM" id="Phobius"/>
    </source>
</evidence>
<sequence>MVSFLIDKYYRLTIKRRLFLLCVCYSFCILTAAYAAQSSSYLIRYGTLVVSIVAGFVFGFLNMVGIKNSIERTLGCVKDLADGNIAKPIVSRRNNEISKILQALEVLRRATRESVTHSAAASHEAAQASQRLSKVVANLSENIQCQSGLISESHQLTQDVTVNLDVTEEMSVSTTETIEATRSTLSRFVEDLNDAGSTIITEADRQVILNQQTQELSRKAADISNILKIISDIADQTNLLALNASIEAARAGEAGRGFAVVADEVRALAAKTQNSLVEIGTGVKAVVQGVDQVCRDNEKSAAAMREIEEKTRRLISDVGETDARLRGAVEISSDLVRKSTFIATRTKQLFGLMQQVTELSERTGAVVAEVGEVSVNLAQKSGNLESELARYQV</sequence>
<feature type="transmembrane region" description="Helical" evidence="3">
    <location>
        <begin position="45"/>
        <end position="64"/>
    </location>
</feature>
<keyword evidence="3" id="KW-0812">Transmembrane</keyword>
<evidence type="ECO:0000256" key="2">
    <source>
        <dbReference type="PROSITE-ProRule" id="PRU00284"/>
    </source>
</evidence>
<reference evidence="6" key="1">
    <citation type="submission" date="2020-06" db="EMBL/GenBank/DDBJ databases">
        <title>Draft genomic sequecing of Geomonas sp. Red745.</title>
        <authorList>
            <person name="Itoh H."/>
            <person name="Xu Z.X."/>
            <person name="Ushijima N."/>
            <person name="Masuda Y."/>
            <person name="Shiratori Y."/>
            <person name="Senoo K."/>
        </authorList>
    </citation>
    <scope>NUCLEOTIDE SEQUENCE [LARGE SCALE GENOMIC DNA]</scope>
    <source>
        <strain evidence="6">Red745</strain>
    </source>
</reference>
<dbReference type="PROSITE" id="PS50111">
    <property type="entry name" value="CHEMOTAXIS_TRANSDUC_2"/>
    <property type="match status" value="1"/>
</dbReference>
<dbReference type="SMART" id="SM00283">
    <property type="entry name" value="MA"/>
    <property type="match status" value="1"/>
</dbReference>
<comment type="caution">
    <text evidence="5">The sequence shown here is derived from an EMBL/GenBank/DDBJ whole genome shotgun (WGS) entry which is preliminary data.</text>
</comment>
<evidence type="ECO:0000256" key="1">
    <source>
        <dbReference type="ARBA" id="ARBA00023224"/>
    </source>
</evidence>